<dbReference type="SUPFAM" id="SSF55729">
    <property type="entry name" value="Acyl-CoA N-acyltransferases (Nat)"/>
    <property type="match status" value="1"/>
</dbReference>
<feature type="domain" description="N-acetyltransferase" evidence="1">
    <location>
        <begin position="1"/>
        <end position="135"/>
    </location>
</feature>
<dbReference type="PROSITE" id="PS51186">
    <property type="entry name" value="GNAT"/>
    <property type="match status" value="1"/>
</dbReference>
<evidence type="ECO:0000259" key="1">
    <source>
        <dbReference type="PROSITE" id="PS51186"/>
    </source>
</evidence>
<dbReference type="AlphaFoldDB" id="A0A1C3IG64"/>
<sequence length="135" mass="15353">MEIKQLSATEVLPVRHQVLWPDKPMSFCMVPDDEQATHYGAFVGEQLVCVASIYIQGHEARLRKFATLPDFQGQGIGSNVIEHVISNLKDLNIQYFWCDARTTALGFYQKFGMAVEGSEFEKSGVAYYKMSVHWE</sequence>
<organism evidence="2 3">
    <name type="scientific">Vibrio atlanticus</name>
    <dbReference type="NCBI Taxonomy" id="693153"/>
    <lineage>
        <taxon>Bacteria</taxon>
        <taxon>Pseudomonadati</taxon>
        <taxon>Pseudomonadota</taxon>
        <taxon>Gammaproteobacteria</taxon>
        <taxon>Vibrionales</taxon>
        <taxon>Vibrionaceae</taxon>
        <taxon>Vibrio</taxon>
    </lineage>
</organism>
<reference evidence="3" key="1">
    <citation type="submission" date="2016-06" db="EMBL/GenBank/DDBJ databases">
        <authorList>
            <person name="Rodrigo-Torres Lidia"/>
            <person name="Arahal R.David."/>
        </authorList>
    </citation>
    <scope>NUCLEOTIDE SEQUENCE [LARGE SCALE GENOMIC DNA]</scope>
    <source>
        <strain evidence="3">CECT 7223</strain>
    </source>
</reference>
<dbReference type="GeneID" id="94232974"/>
<proteinExistence type="predicted"/>
<keyword evidence="2" id="KW-0808">Transferase</keyword>
<dbReference type="GO" id="GO:0016747">
    <property type="term" value="F:acyltransferase activity, transferring groups other than amino-acyl groups"/>
    <property type="evidence" value="ECO:0007669"/>
    <property type="project" value="InterPro"/>
</dbReference>
<name>A0A1C3IG64_9VIBR</name>
<protein>
    <submittedName>
        <fullName evidence="2">Ribosomal-protein-alanine N-acetyltransferase</fullName>
    </submittedName>
</protein>
<dbReference type="Proteomes" id="UP000092876">
    <property type="component" value="Unassembled WGS sequence"/>
</dbReference>
<accession>A0A1C3IG64</accession>
<dbReference type="InterPro" id="IPR016181">
    <property type="entry name" value="Acyl_CoA_acyltransferase"/>
</dbReference>
<dbReference type="Gene3D" id="3.40.630.30">
    <property type="match status" value="1"/>
</dbReference>
<evidence type="ECO:0000313" key="2">
    <source>
        <dbReference type="EMBL" id="SBS60432.1"/>
    </source>
</evidence>
<evidence type="ECO:0000313" key="3">
    <source>
        <dbReference type="Proteomes" id="UP000092876"/>
    </source>
</evidence>
<dbReference type="RefSeq" id="WP_065678023.1">
    <property type="nucleotide sequence ID" value="NZ_AP025460.1"/>
</dbReference>
<dbReference type="Pfam" id="PF13673">
    <property type="entry name" value="Acetyltransf_10"/>
    <property type="match status" value="1"/>
</dbReference>
<dbReference type="CDD" id="cd04301">
    <property type="entry name" value="NAT_SF"/>
    <property type="match status" value="1"/>
</dbReference>
<dbReference type="InterPro" id="IPR000182">
    <property type="entry name" value="GNAT_dom"/>
</dbReference>
<gene>
    <name evidence="2" type="ORF">VAT7223_00164</name>
</gene>
<dbReference type="EMBL" id="FLQP01000003">
    <property type="protein sequence ID" value="SBS60432.1"/>
    <property type="molecule type" value="Genomic_DNA"/>
</dbReference>